<organism evidence="2 3">
    <name type="scientific">Gemmata massiliana</name>
    <dbReference type="NCBI Taxonomy" id="1210884"/>
    <lineage>
        <taxon>Bacteria</taxon>
        <taxon>Pseudomonadati</taxon>
        <taxon>Planctomycetota</taxon>
        <taxon>Planctomycetia</taxon>
        <taxon>Gemmatales</taxon>
        <taxon>Gemmataceae</taxon>
        <taxon>Gemmata</taxon>
    </lineage>
</organism>
<dbReference type="EMBL" id="LR593886">
    <property type="protein sequence ID" value="VTR96064.1"/>
    <property type="molecule type" value="Genomic_DNA"/>
</dbReference>
<accession>A0A6P2D7E0</accession>
<dbReference type="SUPFAM" id="SSF51306">
    <property type="entry name" value="LexA/Signal peptidase"/>
    <property type="match status" value="1"/>
</dbReference>
<dbReference type="InterPro" id="IPR050077">
    <property type="entry name" value="LexA_repressor"/>
</dbReference>
<dbReference type="Gene3D" id="2.10.109.10">
    <property type="entry name" value="Umud Fragment, subunit A"/>
    <property type="match status" value="1"/>
</dbReference>
<dbReference type="InterPro" id="IPR036286">
    <property type="entry name" value="LexA/Signal_pep-like_sf"/>
</dbReference>
<dbReference type="PANTHER" id="PTHR33516">
    <property type="entry name" value="LEXA REPRESSOR"/>
    <property type="match status" value="1"/>
</dbReference>
<dbReference type="PANTHER" id="PTHR33516:SF2">
    <property type="entry name" value="LEXA REPRESSOR-RELATED"/>
    <property type="match status" value="1"/>
</dbReference>
<gene>
    <name evidence="2" type="ORF">SOIL9_16500</name>
</gene>
<proteinExistence type="predicted"/>
<sequence length="222" mass="24868">MYCTRRGCVNRNFYTFVYYHMDERPALDGTLLNVFEAARAEARARDGLPITLESLVERAGLHDRSHARKLVKKLAERGYVKQIESGGTILVPGERAGCELPLLGHTAAGAPIANLSTNYEYFNFNDAFGGDGNFMLKVRGRSMIGDCINDGDLLILKPSSVAEDGQKVVCKIEDELTLKVFRKIRNAYWLYACNTKVKPRKLDPKQDNQIIGILIGVVRQEQ</sequence>
<feature type="domain" description="Peptidase S24/S26A/S26B/S26C" evidence="1">
    <location>
        <begin position="101"/>
        <end position="214"/>
    </location>
</feature>
<protein>
    <recommendedName>
        <fullName evidence="1">Peptidase S24/S26A/S26B/S26C domain-containing protein</fullName>
    </recommendedName>
</protein>
<evidence type="ECO:0000313" key="2">
    <source>
        <dbReference type="EMBL" id="VTR96064.1"/>
    </source>
</evidence>
<dbReference type="InterPro" id="IPR039418">
    <property type="entry name" value="LexA-like"/>
</dbReference>
<dbReference type="KEGG" id="gms:SOIL9_16500"/>
<dbReference type="InterPro" id="IPR015927">
    <property type="entry name" value="Peptidase_S24_S26A/B/C"/>
</dbReference>
<dbReference type="CDD" id="cd06529">
    <property type="entry name" value="S24_LexA-like"/>
    <property type="match status" value="1"/>
</dbReference>
<name>A0A6P2D7E0_9BACT</name>
<dbReference type="Pfam" id="PF00717">
    <property type="entry name" value="Peptidase_S24"/>
    <property type="match status" value="1"/>
</dbReference>
<keyword evidence="3" id="KW-1185">Reference proteome</keyword>
<evidence type="ECO:0000313" key="3">
    <source>
        <dbReference type="Proteomes" id="UP000464178"/>
    </source>
</evidence>
<dbReference type="AlphaFoldDB" id="A0A6P2D7E0"/>
<reference evidence="2 3" key="1">
    <citation type="submission" date="2019-05" db="EMBL/GenBank/DDBJ databases">
        <authorList>
            <consortium name="Science for Life Laboratories"/>
        </authorList>
    </citation>
    <scope>NUCLEOTIDE SEQUENCE [LARGE SCALE GENOMIC DNA]</scope>
    <source>
        <strain evidence="2">Soil9</strain>
    </source>
</reference>
<evidence type="ECO:0000259" key="1">
    <source>
        <dbReference type="Pfam" id="PF00717"/>
    </source>
</evidence>
<dbReference type="Proteomes" id="UP000464178">
    <property type="component" value="Chromosome"/>
</dbReference>